<gene>
    <name evidence="4" type="ORF">P167DRAFT_438632</name>
</gene>
<feature type="compositionally biased region" description="Basic and acidic residues" evidence="1">
    <location>
        <begin position="424"/>
        <end position="457"/>
    </location>
</feature>
<name>A0A3N4K910_9PEZI</name>
<feature type="transmembrane region" description="Helical" evidence="2">
    <location>
        <begin position="796"/>
        <end position="822"/>
    </location>
</feature>
<feature type="region of interest" description="Disordered" evidence="1">
    <location>
        <begin position="410"/>
        <end position="525"/>
    </location>
</feature>
<evidence type="ECO:0000256" key="2">
    <source>
        <dbReference type="SAM" id="Phobius"/>
    </source>
</evidence>
<feature type="transmembrane region" description="Helical" evidence="2">
    <location>
        <begin position="834"/>
        <end position="856"/>
    </location>
</feature>
<feature type="compositionally biased region" description="Acidic residues" evidence="1">
    <location>
        <begin position="458"/>
        <end position="468"/>
    </location>
</feature>
<keyword evidence="2" id="KW-0812">Transmembrane</keyword>
<dbReference type="EMBL" id="ML119200">
    <property type="protein sequence ID" value="RPB06996.1"/>
    <property type="molecule type" value="Genomic_DNA"/>
</dbReference>
<dbReference type="Proteomes" id="UP000277580">
    <property type="component" value="Unassembled WGS sequence"/>
</dbReference>
<keyword evidence="5" id="KW-1185">Reference proteome</keyword>
<keyword evidence="2" id="KW-0472">Membrane</keyword>
<dbReference type="STRING" id="1392247.A0A3N4K910"/>
<feature type="chain" id="PRO_5018040850" evidence="3">
    <location>
        <begin position="25"/>
        <end position="924"/>
    </location>
</feature>
<evidence type="ECO:0000256" key="3">
    <source>
        <dbReference type="SAM" id="SignalP"/>
    </source>
</evidence>
<proteinExistence type="predicted"/>
<sequence length="924" mass="102698">MSLYILYSMVSSFVVILNSKLVDAAPLPIFGNAGNTTEPAGSSFVPSPRGRGTLDIFFTCTITLMLCVWTAVHPNIVTNPTVARCLKHRVTYMVLGLVIPECVLGIAINEWREARKVLHAWKYSMAIAHAKEAAGLATEALKRTVISPSDIARQQLKEATDVAQRAGIADPATPGAADTALPAVKAVKEKLKDYEALERIIRAREVSWVLEIFRRGVEKLRKSLPISNIFLRETPFGMEGAFFAVMGGYTFCPLDRYEHPEYQRTLSADAMVLLLRMGIVDGKGLASLKNEVKDKGKANVLAKFLVCAQALWMVMNCFLRRAAHLPITIIELNVIVHVFCAVIVYACWWKKPHDAGSAISLDGFISKPISAVLFFMQYPDTLELHVSEPRAGDFSITTRIINATNQFTLPPIPLENATQKNGKSGKDGKDRKDGKDGKDGKGEKGGKNEKIEKTEESEKNEESEESEKIEESEKMGPEVTQNPVEGSLHSESPPNDTFDATTAREEHLDESSTPLKPQIDDNGPPKIPDITPDVPLHLTGQVIGQDIPQGAGQGPVHPGSSSIDVIGTIAAGSGQQSRPPTAPVHPPLAKSRPGTASDTQYRLNEIALYREVETWGGTQLRQIDLSDDEKKAWETIGTPPLDSSRIFIDSRRGVTLRADSSVKFNITAQEYRIFVSAAETLRSMDRPKSISNLIVIGNTPYPILLKSPEEMTAAQNSFNLKGLKLMWIPLYLIYGGVHSLLWNTYFPSPTERLLWRISCLLIAFPGLGHFAILVATDQVWRNFDGDTLPDAIYDFAPWYLIVGFLLGWAAGAIYGGIVGFHHVTGLVIQQHYRILIYVALELAVALAVICAAWFLVQVFRGKDWNPYWGFRRYLRWLLVIPMWLLLIAYFLARMFIFVETFICLRSLPIRAYETVIWEEILPHF</sequence>
<dbReference type="PANTHER" id="PTHR35043">
    <property type="entry name" value="TRANSCRIPTION FACTOR DOMAIN-CONTAINING PROTEIN"/>
    <property type="match status" value="1"/>
</dbReference>
<accession>A0A3N4K910</accession>
<evidence type="ECO:0000313" key="4">
    <source>
        <dbReference type="EMBL" id="RPB06996.1"/>
    </source>
</evidence>
<dbReference type="OrthoDB" id="3061561at2759"/>
<feature type="signal peptide" evidence="3">
    <location>
        <begin position="1"/>
        <end position="24"/>
    </location>
</feature>
<dbReference type="PANTHER" id="PTHR35043:SF7">
    <property type="entry name" value="TRANSCRIPTION FACTOR DOMAIN-CONTAINING PROTEIN"/>
    <property type="match status" value="1"/>
</dbReference>
<feature type="compositionally biased region" description="Polar residues" evidence="1">
    <location>
        <begin position="479"/>
        <end position="500"/>
    </location>
</feature>
<organism evidence="4 5">
    <name type="scientific">Morchella conica CCBAS932</name>
    <dbReference type="NCBI Taxonomy" id="1392247"/>
    <lineage>
        <taxon>Eukaryota</taxon>
        <taxon>Fungi</taxon>
        <taxon>Dikarya</taxon>
        <taxon>Ascomycota</taxon>
        <taxon>Pezizomycotina</taxon>
        <taxon>Pezizomycetes</taxon>
        <taxon>Pezizales</taxon>
        <taxon>Morchellaceae</taxon>
        <taxon>Morchella</taxon>
    </lineage>
</organism>
<keyword evidence="2" id="KW-1133">Transmembrane helix</keyword>
<dbReference type="AlphaFoldDB" id="A0A3N4K910"/>
<dbReference type="InParanoid" id="A0A3N4K910"/>
<feature type="transmembrane region" description="Helical" evidence="2">
    <location>
        <begin position="753"/>
        <end position="776"/>
    </location>
</feature>
<feature type="transmembrane region" description="Helical" evidence="2">
    <location>
        <begin position="876"/>
        <end position="896"/>
    </location>
</feature>
<keyword evidence="3" id="KW-0732">Signal</keyword>
<protein>
    <submittedName>
        <fullName evidence="4">Uncharacterized protein</fullName>
    </submittedName>
</protein>
<feature type="transmembrane region" description="Helical" evidence="2">
    <location>
        <begin position="725"/>
        <end position="746"/>
    </location>
</feature>
<evidence type="ECO:0000313" key="5">
    <source>
        <dbReference type="Proteomes" id="UP000277580"/>
    </source>
</evidence>
<evidence type="ECO:0000256" key="1">
    <source>
        <dbReference type="SAM" id="MobiDB-lite"/>
    </source>
</evidence>
<feature type="region of interest" description="Disordered" evidence="1">
    <location>
        <begin position="572"/>
        <end position="596"/>
    </location>
</feature>
<reference evidence="4 5" key="1">
    <citation type="journal article" date="2018" name="Nat. Ecol. Evol.">
        <title>Pezizomycetes genomes reveal the molecular basis of ectomycorrhizal truffle lifestyle.</title>
        <authorList>
            <person name="Murat C."/>
            <person name="Payen T."/>
            <person name="Noel B."/>
            <person name="Kuo A."/>
            <person name="Morin E."/>
            <person name="Chen J."/>
            <person name="Kohler A."/>
            <person name="Krizsan K."/>
            <person name="Balestrini R."/>
            <person name="Da Silva C."/>
            <person name="Montanini B."/>
            <person name="Hainaut M."/>
            <person name="Levati E."/>
            <person name="Barry K.W."/>
            <person name="Belfiori B."/>
            <person name="Cichocki N."/>
            <person name="Clum A."/>
            <person name="Dockter R.B."/>
            <person name="Fauchery L."/>
            <person name="Guy J."/>
            <person name="Iotti M."/>
            <person name="Le Tacon F."/>
            <person name="Lindquist E.A."/>
            <person name="Lipzen A."/>
            <person name="Malagnac F."/>
            <person name="Mello A."/>
            <person name="Molinier V."/>
            <person name="Miyauchi S."/>
            <person name="Poulain J."/>
            <person name="Riccioni C."/>
            <person name="Rubini A."/>
            <person name="Sitrit Y."/>
            <person name="Splivallo R."/>
            <person name="Traeger S."/>
            <person name="Wang M."/>
            <person name="Zifcakova L."/>
            <person name="Wipf D."/>
            <person name="Zambonelli A."/>
            <person name="Paolocci F."/>
            <person name="Nowrousian M."/>
            <person name="Ottonello S."/>
            <person name="Baldrian P."/>
            <person name="Spatafora J.W."/>
            <person name="Henrissat B."/>
            <person name="Nagy L.G."/>
            <person name="Aury J.M."/>
            <person name="Wincker P."/>
            <person name="Grigoriev I.V."/>
            <person name="Bonfante P."/>
            <person name="Martin F.M."/>
        </authorList>
    </citation>
    <scope>NUCLEOTIDE SEQUENCE [LARGE SCALE GENOMIC DNA]</scope>
    <source>
        <strain evidence="4 5">CCBAS932</strain>
    </source>
</reference>